<feature type="region of interest" description="Disordered" evidence="1">
    <location>
        <begin position="80"/>
        <end position="113"/>
    </location>
</feature>
<organism evidence="2 3">
    <name type="scientific">Protea cynaroides</name>
    <dbReference type="NCBI Taxonomy" id="273540"/>
    <lineage>
        <taxon>Eukaryota</taxon>
        <taxon>Viridiplantae</taxon>
        <taxon>Streptophyta</taxon>
        <taxon>Embryophyta</taxon>
        <taxon>Tracheophyta</taxon>
        <taxon>Spermatophyta</taxon>
        <taxon>Magnoliopsida</taxon>
        <taxon>Proteales</taxon>
        <taxon>Proteaceae</taxon>
        <taxon>Protea</taxon>
    </lineage>
</organism>
<proteinExistence type="predicted"/>
<keyword evidence="3" id="KW-1185">Reference proteome</keyword>
<feature type="compositionally biased region" description="Basic and acidic residues" evidence="1">
    <location>
        <begin position="103"/>
        <end position="113"/>
    </location>
</feature>
<dbReference type="OrthoDB" id="162989at2759"/>
<gene>
    <name evidence="2" type="ORF">NE237_024598</name>
</gene>
<comment type="caution">
    <text evidence="2">The sequence shown here is derived from an EMBL/GenBank/DDBJ whole genome shotgun (WGS) entry which is preliminary data.</text>
</comment>
<accession>A0A9Q0H0B7</accession>
<protein>
    <submittedName>
        <fullName evidence="2">Uncharacterized protein</fullName>
    </submittedName>
</protein>
<dbReference type="PANTHER" id="PTHR47512:SF3">
    <property type="entry name" value="CHALCONE-FLAVONONE ISOMERASE FAMILY PROTEIN"/>
    <property type="match status" value="1"/>
</dbReference>
<evidence type="ECO:0000256" key="1">
    <source>
        <dbReference type="SAM" id="MobiDB-lite"/>
    </source>
</evidence>
<evidence type="ECO:0000313" key="2">
    <source>
        <dbReference type="EMBL" id="KAJ4957487.1"/>
    </source>
</evidence>
<name>A0A9Q0H0B7_9MAGN</name>
<sequence length="113" mass="13008">MLDFNVQVVVMDIDEAKQDSLEFVGNLMIQSLLMNFSEKSEVSDLNSSKCSSALTYQEETYGQEKSIKEDNVSVWSIQVNASSKDEDDDEDGEEIVDGEETERDYYYYKEEDE</sequence>
<evidence type="ECO:0000313" key="3">
    <source>
        <dbReference type="Proteomes" id="UP001141806"/>
    </source>
</evidence>
<feature type="compositionally biased region" description="Acidic residues" evidence="1">
    <location>
        <begin position="85"/>
        <end position="102"/>
    </location>
</feature>
<dbReference type="PANTHER" id="PTHR47512">
    <property type="entry name" value="EXPRESSED PROTEIN"/>
    <property type="match status" value="1"/>
</dbReference>
<dbReference type="AlphaFoldDB" id="A0A9Q0H0B7"/>
<dbReference type="Proteomes" id="UP001141806">
    <property type="component" value="Unassembled WGS sequence"/>
</dbReference>
<dbReference type="EMBL" id="JAMYWD010000010">
    <property type="protein sequence ID" value="KAJ4957487.1"/>
    <property type="molecule type" value="Genomic_DNA"/>
</dbReference>
<reference evidence="2" key="1">
    <citation type="journal article" date="2023" name="Plant J.">
        <title>The genome of the king protea, Protea cynaroides.</title>
        <authorList>
            <person name="Chang J."/>
            <person name="Duong T.A."/>
            <person name="Schoeman C."/>
            <person name="Ma X."/>
            <person name="Roodt D."/>
            <person name="Barker N."/>
            <person name="Li Z."/>
            <person name="Van de Peer Y."/>
            <person name="Mizrachi E."/>
        </authorList>
    </citation>
    <scope>NUCLEOTIDE SEQUENCE</scope>
    <source>
        <tissue evidence="2">Young leaves</tissue>
    </source>
</reference>